<dbReference type="EMBL" id="GGFL01008176">
    <property type="protein sequence ID" value="MBW72354.1"/>
    <property type="molecule type" value="Transcribed_RNA"/>
</dbReference>
<dbReference type="AlphaFoldDB" id="A0A2M4D441"/>
<organism evidence="1">
    <name type="scientific">Anopheles darlingi</name>
    <name type="common">Mosquito</name>
    <dbReference type="NCBI Taxonomy" id="43151"/>
    <lineage>
        <taxon>Eukaryota</taxon>
        <taxon>Metazoa</taxon>
        <taxon>Ecdysozoa</taxon>
        <taxon>Arthropoda</taxon>
        <taxon>Hexapoda</taxon>
        <taxon>Insecta</taxon>
        <taxon>Pterygota</taxon>
        <taxon>Neoptera</taxon>
        <taxon>Endopterygota</taxon>
        <taxon>Diptera</taxon>
        <taxon>Nematocera</taxon>
        <taxon>Culicoidea</taxon>
        <taxon>Culicidae</taxon>
        <taxon>Anophelinae</taxon>
        <taxon>Anopheles</taxon>
    </lineage>
</organism>
<proteinExistence type="predicted"/>
<sequence>MFSLTCLRYHVSVIKLVLFYCTWLKPLVSRNILIKLNKHPHTPTHTHKHTTLTDTLYIPQTYIFFWRHTHTRACRRPFYILTIHNAAAPCYFKG</sequence>
<accession>A0A2M4D441</accession>
<reference evidence="1" key="1">
    <citation type="submission" date="2018-01" db="EMBL/GenBank/DDBJ databases">
        <title>An insight into the sialome of Amazonian anophelines.</title>
        <authorList>
            <person name="Ribeiro J.M."/>
            <person name="Scarpassa V."/>
            <person name="Calvo E."/>
        </authorList>
    </citation>
    <scope>NUCLEOTIDE SEQUENCE</scope>
</reference>
<protein>
    <submittedName>
        <fullName evidence="1">Putative secreted protein</fullName>
    </submittedName>
</protein>
<name>A0A2M4D441_ANODA</name>
<evidence type="ECO:0000313" key="1">
    <source>
        <dbReference type="EMBL" id="MBW72354.1"/>
    </source>
</evidence>